<sequence length="125" mass="12989">MKDHLGFGSDIDPVGASRAPAGNLADDVVCMQSPFCLAANDPAFATPSGLHAWALARAGRRLTPRETMHAAVAAYVAPAGQKRAASLIDHGREPDRRVGRESAGSDRLSCAAYGVAGTRPYVVAC</sequence>
<dbReference type="Proteomes" id="UP000000763">
    <property type="component" value="Chromosome 7"/>
</dbReference>
<organism evidence="1 2">
    <name type="scientific">Oryza sativa subsp. japonica</name>
    <name type="common">Rice</name>
    <dbReference type="NCBI Taxonomy" id="39947"/>
    <lineage>
        <taxon>Eukaryota</taxon>
        <taxon>Viridiplantae</taxon>
        <taxon>Streptophyta</taxon>
        <taxon>Embryophyta</taxon>
        <taxon>Tracheophyta</taxon>
        <taxon>Spermatophyta</taxon>
        <taxon>Magnoliopsida</taxon>
        <taxon>Liliopsida</taxon>
        <taxon>Poales</taxon>
        <taxon>Poaceae</taxon>
        <taxon>BOP clade</taxon>
        <taxon>Oryzoideae</taxon>
        <taxon>Oryzeae</taxon>
        <taxon>Oryzinae</taxon>
        <taxon>Oryza</taxon>
        <taxon>Oryza sativa</taxon>
    </lineage>
</organism>
<dbReference type="AlphaFoldDB" id="Q69VB0"/>
<proteinExistence type="predicted"/>
<reference evidence="2" key="1">
    <citation type="journal article" date="2005" name="Nature">
        <title>The map-based sequence of the rice genome.</title>
        <authorList>
            <consortium name="International rice genome sequencing project (IRGSP)"/>
            <person name="Matsumoto T."/>
            <person name="Wu J."/>
            <person name="Kanamori H."/>
            <person name="Katayose Y."/>
            <person name="Fujisawa M."/>
            <person name="Namiki N."/>
            <person name="Mizuno H."/>
            <person name="Yamamoto K."/>
            <person name="Antonio B.A."/>
            <person name="Baba T."/>
            <person name="Sakata K."/>
            <person name="Nagamura Y."/>
            <person name="Aoki H."/>
            <person name="Arikawa K."/>
            <person name="Arita K."/>
            <person name="Bito T."/>
            <person name="Chiden Y."/>
            <person name="Fujitsuka N."/>
            <person name="Fukunaka R."/>
            <person name="Hamada M."/>
            <person name="Harada C."/>
            <person name="Hayashi A."/>
            <person name="Hijishita S."/>
            <person name="Honda M."/>
            <person name="Hosokawa S."/>
            <person name="Ichikawa Y."/>
            <person name="Idonuma A."/>
            <person name="Iijima M."/>
            <person name="Ikeda M."/>
            <person name="Ikeno M."/>
            <person name="Ito K."/>
            <person name="Ito S."/>
            <person name="Ito T."/>
            <person name="Ito Y."/>
            <person name="Ito Y."/>
            <person name="Iwabuchi A."/>
            <person name="Kamiya K."/>
            <person name="Karasawa W."/>
            <person name="Kurita K."/>
            <person name="Katagiri S."/>
            <person name="Kikuta A."/>
            <person name="Kobayashi H."/>
            <person name="Kobayashi N."/>
            <person name="Machita K."/>
            <person name="Maehara T."/>
            <person name="Masukawa M."/>
            <person name="Mizubayashi T."/>
            <person name="Mukai Y."/>
            <person name="Nagasaki H."/>
            <person name="Nagata Y."/>
            <person name="Naito S."/>
            <person name="Nakashima M."/>
            <person name="Nakama Y."/>
            <person name="Nakamichi Y."/>
            <person name="Nakamura M."/>
            <person name="Meguro A."/>
            <person name="Negishi M."/>
            <person name="Ohta I."/>
            <person name="Ohta T."/>
            <person name="Okamoto M."/>
            <person name="Ono N."/>
            <person name="Saji S."/>
            <person name="Sakaguchi M."/>
            <person name="Sakai K."/>
            <person name="Shibata M."/>
            <person name="Shimokawa T."/>
            <person name="Song J."/>
            <person name="Takazaki Y."/>
            <person name="Terasawa K."/>
            <person name="Tsugane M."/>
            <person name="Tsuji K."/>
            <person name="Ueda S."/>
            <person name="Waki K."/>
            <person name="Yamagata H."/>
            <person name="Yamamoto M."/>
            <person name="Yamamoto S."/>
            <person name="Yamane H."/>
            <person name="Yoshiki S."/>
            <person name="Yoshihara R."/>
            <person name="Yukawa K."/>
            <person name="Zhong H."/>
            <person name="Yano M."/>
            <person name="Yuan Q."/>
            <person name="Ouyang S."/>
            <person name="Liu J."/>
            <person name="Jones K.M."/>
            <person name="Gansberger K."/>
            <person name="Moffat K."/>
            <person name="Hill J."/>
            <person name="Bera J."/>
            <person name="Fadrosh D."/>
            <person name="Jin S."/>
            <person name="Johri S."/>
            <person name="Kim M."/>
            <person name="Overton L."/>
            <person name="Reardon M."/>
            <person name="Tsitrin T."/>
            <person name="Vuong H."/>
            <person name="Weaver B."/>
            <person name="Ciecko A."/>
            <person name="Tallon L."/>
            <person name="Jackson J."/>
            <person name="Pai G."/>
            <person name="Aken S.V."/>
            <person name="Utterback T."/>
            <person name="Reidmuller S."/>
            <person name="Feldblyum T."/>
            <person name="Hsiao J."/>
            <person name="Zismann V."/>
            <person name="Iobst S."/>
            <person name="de Vazeille A.R."/>
            <person name="Buell C.R."/>
            <person name="Ying K."/>
            <person name="Li Y."/>
            <person name="Lu T."/>
            <person name="Huang Y."/>
            <person name="Zhao Q."/>
            <person name="Feng Q."/>
            <person name="Zhang L."/>
            <person name="Zhu J."/>
            <person name="Weng Q."/>
            <person name="Mu J."/>
            <person name="Lu Y."/>
            <person name="Fan D."/>
            <person name="Liu Y."/>
            <person name="Guan J."/>
            <person name="Zhang Y."/>
            <person name="Yu S."/>
            <person name="Liu X."/>
            <person name="Zhang Y."/>
            <person name="Hong G."/>
            <person name="Han B."/>
            <person name="Choisne N."/>
            <person name="Demange N."/>
            <person name="Orjeda G."/>
            <person name="Samain S."/>
            <person name="Cattolico L."/>
            <person name="Pelletier E."/>
            <person name="Couloux A."/>
            <person name="Segurens B."/>
            <person name="Wincker P."/>
            <person name="D'Hont A."/>
            <person name="Scarpelli C."/>
            <person name="Weissenbach J."/>
            <person name="Salanoubat M."/>
            <person name="Quetier F."/>
            <person name="Yu Y."/>
            <person name="Kim H.R."/>
            <person name="Rambo T."/>
            <person name="Currie J."/>
            <person name="Collura K."/>
            <person name="Luo M."/>
            <person name="Yang T."/>
            <person name="Ammiraju J.S.S."/>
            <person name="Engler F."/>
            <person name="Soderlund C."/>
            <person name="Wing R.A."/>
            <person name="Palmer L.E."/>
            <person name="de la Bastide M."/>
            <person name="Spiegel L."/>
            <person name="Nascimento L."/>
            <person name="Zutavern T."/>
            <person name="O'Shaughnessy A."/>
            <person name="Dike S."/>
            <person name="Dedhia N."/>
            <person name="Preston R."/>
            <person name="Balija V."/>
            <person name="McCombie W.R."/>
            <person name="Chow T."/>
            <person name="Chen H."/>
            <person name="Chung M."/>
            <person name="Chen C."/>
            <person name="Shaw J."/>
            <person name="Wu H."/>
            <person name="Hsiao K."/>
            <person name="Chao Y."/>
            <person name="Chu M."/>
            <person name="Cheng C."/>
            <person name="Hour A."/>
            <person name="Lee P."/>
            <person name="Lin S."/>
            <person name="Lin Y."/>
            <person name="Liou J."/>
            <person name="Liu S."/>
            <person name="Hsing Y."/>
            <person name="Raghuvanshi S."/>
            <person name="Mohanty A."/>
            <person name="Bharti A.K."/>
            <person name="Gaur A."/>
            <person name="Gupta V."/>
            <person name="Kumar D."/>
            <person name="Ravi V."/>
            <person name="Vij S."/>
            <person name="Kapur A."/>
            <person name="Khurana P."/>
            <person name="Khurana P."/>
            <person name="Khurana J.P."/>
            <person name="Tyagi A.K."/>
            <person name="Gaikwad K."/>
            <person name="Singh A."/>
            <person name="Dalal V."/>
            <person name="Srivastava S."/>
            <person name="Dixit A."/>
            <person name="Pal A.K."/>
            <person name="Ghazi I.A."/>
            <person name="Yadav M."/>
            <person name="Pandit A."/>
            <person name="Bhargava A."/>
            <person name="Sureshbabu K."/>
            <person name="Batra K."/>
            <person name="Sharma T.R."/>
            <person name="Mohapatra T."/>
            <person name="Singh N.K."/>
            <person name="Messing J."/>
            <person name="Nelson A.B."/>
            <person name="Fuks G."/>
            <person name="Kavchok S."/>
            <person name="Keizer G."/>
            <person name="Linton E."/>
            <person name="Llaca V."/>
            <person name="Song R."/>
            <person name="Tanyolac B."/>
            <person name="Young S."/>
            <person name="Ho-Il K."/>
            <person name="Hahn J.H."/>
            <person name="Sangsakoo G."/>
            <person name="Vanavichit A."/>
            <person name="de Mattos Luiz.A.T."/>
            <person name="Zimmer P.D."/>
            <person name="Malone G."/>
            <person name="Dellagostin O."/>
            <person name="de Oliveira A.C."/>
            <person name="Bevan M."/>
            <person name="Bancroft I."/>
            <person name="Minx P."/>
            <person name="Cordum H."/>
            <person name="Wilson R."/>
            <person name="Cheng Z."/>
            <person name="Jin W."/>
            <person name="Jiang J."/>
            <person name="Leong S.A."/>
            <person name="Iwama H."/>
            <person name="Gojobori T."/>
            <person name="Itoh T."/>
            <person name="Niimura Y."/>
            <person name="Fujii Y."/>
            <person name="Habara T."/>
            <person name="Sakai H."/>
            <person name="Sato Y."/>
            <person name="Wilson G."/>
            <person name="Kumar K."/>
            <person name="McCouch S."/>
            <person name="Juretic N."/>
            <person name="Hoen D."/>
            <person name="Wright S."/>
            <person name="Bruskiewich R."/>
            <person name="Bureau T."/>
            <person name="Miyao A."/>
            <person name="Hirochika H."/>
            <person name="Nishikawa T."/>
            <person name="Kadowaki K."/>
            <person name="Sugiura M."/>
            <person name="Burr B."/>
            <person name="Sasaki T."/>
        </authorList>
    </citation>
    <scope>NUCLEOTIDE SEQUENCE [LARGE SCALE GENOMIC DNA]</scope>
    <source>
        <strain evidence="2">cv. Nipponbare</strain>
    </source>
</reference>
<dbReference type="EMBL" id="AP004263">
    <property type="protein sequence ID" value="BAD30533.1"/>
    <property type="molecule type" value="Genomic_DNA"/>
</dbReference>
<gene>
    <name evidence="1" type="ORF">P0022E03.12</name>
</gene>
<protein>
    <submittedName>
        <fullName evidence="1">Uncharacterized protein</fullName>
    </submittedName>
</protein>
<evidence type="ECO:0000313" key="2">
    <source>
        <dbReference type="Proteomes" id="UP000000763"/>
    </source>
</evidence>
<accession>Q69VB0</accession>
<name>Q69VB0_ORYSJ</name>
<reference evidence="2" key="2">
    <citation type="journal article" date="2008" name="Nucleic Acids Res.">
        <title>The rice annotation project database (RAP-DB): 2008 update.</title>
        <authorList>
            <consortium name="The rice annotation project (RAP)"/>
        </authorList>
    </citation>
    <scope>GENOME REANNOTATION</scope>
    <source>
        <strain evidence="2">cv. Nipponbare</strain>
    </source>
</reference>
<evidence type="ECO:0000313" key="1">
    <source>
        <dbReference type="EMBL" id="BAD30533.1"/>
    </source>
</evidence>